<feature type="transmembrane region" description="Helical" evidence="10">
    <location>
        <begin position="7"/>
        <end position="30"/>
    </location>
</feature>
<dbReference type="CDD" id="cd12912">
    <property type="entry name" value="PDC2_MCP_like"/>
    <property type="match status" value="1"/>
</dbReference>
<feature type="domain" description="Methyl-accepting transducer" evidence="11">
    <location>
        <begin position="372"/>
        <end position="587"/>
    </location>
</feature>
<evidence type="ECO:0000259" key="11">
    <source>
        <dbReference type="PROSITE" id="PS50111"/>
    </source>
</evidence>
<dbReference type="GO" id="GO:0005886">
    <property type="term" value="C:plasma membrane"/>
    <property type="evidence" value="ECO:0007669"/>
    <property type="project" value="UniProtKB-SubCell"/>
</dbReference>
<dbReference type="InterPro" id="IPR003660">
    <property type="entry name" value="HAMP_dom"/>
</dbReference>
<dbReference type="SMART" id="SM00283">
    <property type="entry name" value="MA"/>
    <property type="match status" value="1"/>
</dbReference>
<dbReference type="HOGENOM" id="CLU_000445_107_12_12"/>
<keyword evidence="6 10" id="KW-0472">Membrane</keyword>
<evidence type="ECO:0000313" key="13">
    <source>
        <dbReference type="EMBL" id="AEE16606.1"/>
    </source>
</evidence>
<dbReference type="STRING" id="906968.Trebr_1178"/>
<dbReference type="CDD" id="cd12914">
    <property type="entry name" value="PDC1_DGC_like"/>
    <property type="match status" value="1"/>
</dbReference>
<dbReference type="SUPFAM" id="SSF58104">
    <property type="entry name" value="Methyl-accepting chemotaxis protein (MCP) signaling domain"/>
    <property type="match status" value="1"/>
</dbReference>
<dbReference type="eggNOG" id="COG0840">
    <property type="taxonomic scope" value="Bacteria"/>
</dbReference>
<dbReference type="Pfam" id="PF00015">
    <property type="entry name" value="MCPsignal"/>
    <property type="match status" value="1"/>
</dbReference>
<evidence type="ECO:0000256" key="5">
    <source>
        <dbReference type="ARBA" id="ARBA00022989"/>
    </source>
</evidence>
<dbReference type="CDD" id="cd11386">
    <property type="entry name" value="MCP_signal"/>
    <property type="match status" value="1"/>
</dbReference>
<protein>
    <submittedName>
        <fullName evidence="13">Methyl-accepting chemotaxis sensory transducer with Cache sensor</fullName>
    </submittedName>
</protein>
<feature type="domain" description="HAMP" evidence="12">
    <location>
        <begin position="307"/>
        <end position="367"/>
    </location>
</feature>
<evidence type="ECO:0000313" key="14">
    <source>
        <dbReference type="Proteomes" id="UP000006546"/>
    </source>
</evidence>
<dbReference type="PROSITE" id="PS50885">
    <property type="entry name" value="HAMP"/>
    <property type="match status" value="1"/>
</dbReference>
<dbReference type="InterPro" id="IPR004089">
    <property type="entry name" value="MCPsignal_dom"/>
</dbReference>
<dbReference type="Pfam" id="PF02743">
    <property type="entry name" value="dCache_1"/>
    <property type="match status" value="1"/>
</dbReference>
<keyword evidence="5 10" id="KW-1133">Transmembrane helix</keyword>
<keyword evidence="2" id="KW-1003">Cell membrane</keyword>
<name>F4LL09_TREBD</name>
<evidence type="ECO:0000256" key="1">
    <source>
        <dbReference type="ARBA" id="ARBA00004651"/>
    </source>
</evidence>
<evidence type="ECO:0000256" key="6">
    <source>
        <dbReference type="ARBA" id="ARBA00023136"/>
    </source>
</evidence>
<dbReference type="PANTHER" id="PTHR43531:SF11">
    <property type="entry name" value="METHYL-ACCEPTING CHEMOTAXIS PROTEIN 3"/>
    <property type="match status" value="1"/>
</dbReference>
<dbReference type="PROSITE" id="PS50111">
    <property type="entry name" value="CHEMOTAXIS_TRANSDUC_2"/>
    <property type="match status" value="1"/>
</dbReference>
<keyword evidence="3" id="KW-0145">Chemotaxis</keyword>
<organism evidence="13 14">
    <name type="scientific">Treponema brennaborense (strain DSM 12168 / CIP 105900 / DD5/3)</name>
    <dbReference type="NCBI Taxonomy" id="906968"/>
    <lineage>
        <taxon>Bacteria</taxon>
        <taxon>Pseudomonadati</taxon>
        <taxon>Spirochaetota</taxon>
        <taxon>Spirochaetia</taxon>
        <taxon>Spirochaetales</taxon>
        <taxon>Treponemataceae</taxon>
        <taxon>Treponema</taxon>
    </lineage>
</organism>
<dbReference type="GO" id="GO:0006935">
    <property type="term" value="P:chemotaxis"/>
    <property type="evidence" value="ECO:0007669"/>
    <property type="project" value="UniProtKB-KW"/>
</dbReference>
<feature type="region of interest" description="Disordered" evidence="9">
    <location>
        <begin position="385"/>
        <end position="405"/>
    </location>
</feature>
<reference evidence="14" key="1">
    <citation type="submission" date="2011-04" db="EMBL/GenBank/DDBJ databases">
        <title>The complete genome of Treponema brennaborense DSM 12168.</title>
        <authorList>
            <person name="Lucas S."/>
            <person name="Han J."/>
            <person name="Lapidus A."/>
            <person name="Bruce D."/>
            <person name="Goodwin L."/>
            <person name="Pitluck S."/>
            <person name="Peters L."/>
            <person name="Kyrpides N."/>
            <person name="Mavromatis K."/>
            <person name="Ivanova N."/>
            <person name="Mikhailova N."/>
            <person name="Pagani I."/>
            <person name="Teshima H."/>
            <person name="Detter J.C."/>
            <person name="Tapia R."/>
            <person name="Han C."/>
            <person name="Land M."/>
            <person name="Hauser L."/>
            <person name="Markowitz V."/>
            <person name="Cheng J.-F."/>
            <person name="Hugenholtz P."/>
            <person name="Woyke T."/>
            <person name="Wu D."/>
            <person name="Gronow S."/>
            <person name="Wellnitz S."/>
            <person name="Brambilla E."/>
            <person name="Klenk H.-P."/>
            <person name="Eisen J.A."/>
        </authorList>
    </citation>
    <scope>NUCLEOTIDE SEQUENCE [LARGE SCALE GENOMIC DNA]</scope>
    <source>
        <strain evidence="14">DSM 12168 / CIP 105900 / DD5/3</strain>
    </source>
</reference>
<evidence type="ECO:0000256" key="10">
    <source>
        <dbReference type="SAM" id="Phobius"/>
    </source>
</evidence>
<dbReference type="InterPro" id="IPR051310">
    <property type="entry name" value="MCP_chemotaxis"/>
</dbReference>
<keyword evidence="4 10" id="KW-0812">Transmembrane</keyword>
<keyword evidence="8" id="KW-0807">Transducer</keyword>
<evidence type="ECO:0000259" key="12">
    <source>
        <dbReference type="PROSITE" id="PS50885"/>
    </source>
</evidence>
<feature type="compositionally biased region" description="Low complexity" evidence="9">
    <location>
        <begin position="385"/>
        <end position="395"/>
    </location>
</feature>
<evidence type="ECO:0000256" key="9">
    <source>
        <dbReference type="SAM" id="MobiDB-lite"/>
    </source>
</evidence>
<proteinExistence type="inferred from homology"/>
<evidence type="ECO:0000256" key="7">
    <source>
        <dbReference type="ARBA" id="ARBA00029447"/>
    </source>
</evidence>
<dbReference type="InterPro" id="IPR033479">
    <property type="entry name" value="dCache_1"/>
</dbReference>
<dbReference type="GO" id="GO:0004888">
    <property type="term" value="F:transmembrane signaling receptor activity"/>
    <property type="evidence" value="ECO:0007669"/>
    <property type="project" value="InterPro"/>
</dbReference>
<evidence type="ECO:0000256" key="8">
    <source>
        <dbReference type="PROSITE-ProRule" id="PRU00284"/>
    </source>
</evidence>
<dbReference type="Proteomes" id="UP000006546">
    <property type="component" value="Chromosome"/>
</dbReference>
<evidence type="ECO:0000256" key="4">
    <source>
        <dbReference type="ARBA" id="ARBA00022692"/>
    </source>
</evidence>
<comment type="similarity">
    <text evidence="7">Belongs to the methyl-accepting chemotaxis (MCP) protein family.</text>
</comment>
<feature type="region of interest" description="Disordered" evidence="9">
    <location>
        <begin position="651"/>
        <end position="673"/>
    </location>
</feature>
<accession>F4LL09</accession>
<dbReference type="GO" id="GO:0007165">
    <property type="term" value="P:signal transduction"/>
    <property type="evidence" value="ECO:0007669"/>
    <property type="project" value="UniProtKB-KW"/>
</dbReference>
<dbReference type="InterPro" id="IPR004090">
    <property type="entry name" value="Chemotax_Me-accpt_rcpt"/>
</dbReference>
<dbReference type="InterPro" id="IPR029151">
    <property type="entry name" value="Sensor-like_sf"/>
</dbReference>
<dbReference type="EMBL" id="CP002696">
    <property type="protein sequence ID" value="AEE16606.1"/>
    <property type="molecule type" value="Genomic_DNA"/>
</dbReference>
<comment type="subcellular location">
    <subcellularLocation>
        <location evidence="1">Cell membrane</location>
        <topology evidence="1">Multi-pass membrane protein</topology>
    </subcellularLocation>
</comment>
<dbReference type="PANTHER" id="PTHR43531">
    <property type="entry name" value="PROTEIN ICFG"/>
    <property type="match status" value="1"/>
</dbReference>
<gene>
    <name evidence="13" type="ordered locus">Trebr_1178</name>
</gene>
<evidence type="ECO:0000256" key="3">
    <source>
        <dbReference type="ARBA" id="ARBA00022500"/>
    </source>
</evidence>
<keyword evidence="14" id="KW-1185">Reference proteome</keyword>
<evidence type="ECO:0000256" key="2">
    <source>
        <dbReference type="ARBA" id="ARBA00022475"/>
    </source>
</evidence>
<dbReference type="SUPFAM" id="SSF103190">
    <property type="entry name" value="Sensory domain-like"/>
    <property type="match status" value="1"/>
</dbReference>
<dbReference type="RefSeq" id="WP_013758313.1">
    <property type="nucleotide sequence ID" value="NC_015500.1"/>
</dbReference>
<dbReference type="KEGG" id="tbe:Trebr_1178"/>
<dbReference type="PRINTS" id="PR00260">
    <property type="entry name" value="CHEMTRNSDUCR"/>
</dbReference>
<dbReference type="Gene3D" id="3.30.450.20">
    <property type="entry name" value="PAS domain"/>
    <property type="match status" value="1"/>
</dbReference>
<dbReference type="AlphaFoldDB" id="F4LL09"/>
<dbReference type="Gene3D" id="1.10.287.950">
    <property type="entry name" value="Methyl-accepting chemotaxis protein"/>
    <property type="match status" value="1"/>
</dbReference>
<sequence>MKHIKTALITIFAIVIFCVCSIFFTISYAFSSNAVSDTVNSDLVMTAKVVADYIETAVKKETSLLETIARRPDITNAVIPLEQRARLLQEELDQYDDWQYFLLSDVSGHTVRSDGTVLELADRIYVKEALKGSTYVADPSVSSVDNSLVLMIATPVRDAAGRITGVLSLDKKGATLSTIASKITIGKTGSPYILSNTTGNTIGDSNIQAVMDGENIEELAKTDKTLAQLAAYHKRMRSGESGVGSYTYNGEKRIMAYEQVNGQNWTIVCRAASKEFTGIIDTMRTVLLLSSFCLIGAGIAAGAVYATKLTQPVTVLLDICTAITDGDLVQSHITDEQRRLITRRKDEIGHLGRTMTSMNESLSNTVGKIEVTATQIDDAANQISASSQTLSSGASEQAASTEEMSATMEQMAANIRHNAENAVNTSSIAKQTADDSKAGGTAVHEAVGAIRDISAKINIIEDIASQTNLLALNAAIEAARAGEAGKGFAVVASEVRKLAERSQIAAGEISELSLRTVGAAEQAGSLIDNVVPNIEKTASLVDEITASSKEQDSGAQQVNQAIIQLDSVVQKNASASEQLAAMAEEMSASAAELMQQLSFYKTATTVRSAAVPAPAAAEVRLTGTPAAKPVVKPAVRTAPAAVKPAAKPVGTGANYAAVKRPPADVSDSDFEEF</sequence>